<comment type="caution">
    <text evidence="1">The sequence shown here is derived from an EMBL/GenBank/DDBJ whole genome shotgun (WGS) entry which is preliminary data.</text>
</comment>
<dbReference type="Proteomes" id="UP001517376">
    <property type="component" value="Unassembled WGS sequence"/>
</dbReference>
<sequence length="192" mass="21133">MAEESVSAPLEEFILDVFSSIISPGYMINPYMSCFPVLEIDAEPTLFDCRHRKTKIGFLLIADPGNESISVTFKYSRNYSDGAGVVSADGDPIIAGPSDLQFWEKEISSAREKLRESGLAECAITESPDDPRRIHDTFAARNTLSDGRVLVFLGEDEAILTSDIDWSSIEDGEIVATLLIVNMSETPCQMID</sequence>
<dbReference type="EMBL" id="JAAATW010000002">
    <property type="protein sequence ID" value="NBE08109.1"/>
    <property type="molecule type" value="Genomic_DNA"/>
</dbReference>
<keyword evidence="2" id="KW-1185">Reference proteome</keyword>
<name>A0ABW9Y6G5_9RHOB</name>
<evidence type="ECO:0000313" key="2">
    <source>
        <dbReference type="Proteomes" id="UP001517376"/>
    </source>
</evidence>
<evidence type="ECO:0000313" key="1">
    <source>
        <dbReference type="EMBL" id="NBE08109.1"/>
    </source>
</evidence>
<protein>
    <submittedName>
        <fullName evidence="1">Uncharacterized protein</fullName>
    </submittedName>
</protein>
<proteinExistence type="predicted"/>
<organism evidence="1 2">
    <name type="scientific">Paragemmobacter ruber</name>
    <dbReference type="NCBI Taxonomy" id="1985673"/>
    <lineage>
        <taxon>Bacteria</taxon>
        <taxon>Pseudomonadati</taxon>
        <taxon>Pseudomonadota</taxon>
        <taxon>Alphaproteobacteria</taxon>
        <taxon>Rhodobacterales</taxon>
        <taxon>Paracoccaceae</taxon>
        <taxon>Paragemmobacter</taxon>
    </lineage>
</organism>
<accession>A0ABW9Y6G5</accession>
<gene>
    <name evidence="1" type="ORF">GU920_11220</name>
</gene>
<reference evidence="2" key="1">
    <citation type="submission" date="2020-01" db="EMBL/GenBank/DDBJ databases">
        <title>Sphingomonas sp. strain CSW-10.</title>
        <authorList>
            <person name="Chen W.-M."/>
        </authorList>
    </citation>
    <scope>NUCLEOTIDE SEQUENCE [LARGE SCALE GENOMIC DNA]</scope>
    <source>
        <strain evidence="2">CCP-1</strain>
    </source>
</reference>
<dbReference type="RefSeq" id="WP_161767096.1">
    <property type="nucleotide sequence ID" value="NZ_JAAATW010000002.1"/>
</dbReference>